<keyword evidence="3" id="KW-0175">Coiled coil</keyword>
<dbReference type="InterPro" id="IPR000595">
    <property type="entry name" value="cNMP-bd_dom"/>
</dbReference>
<feature type="domain" description="Ras-GEF" evidence="5">
    <location>
        <begin position="723"/>
        <end position="949"/>
    </location>
</feature>
<dbReference type="InterPro" id="IPR023578">
    <property type="entry name" value="Ras_GEF_dom_sf"/>
</dbReference>
<evidence type="ECO:0000256" key="3">
    <source>
        <dbReference type="SAM" id="Coils"/>
    </source>
</evidence>
<dbReference type="InterPro" id="IPR036964">
    <property type="entry name" value="RASGEF_cat_dom_sf"/>
</dbReference>
<dbReference type="InterPro" id="IPR008937">
    <property type="entry name" value="Ras-like_GEF"/>
</dbReference>
<name>A0A6V7UBS9_MELEN</name>
<dbReference type="Gene3D" id="2.60.120.10">
    <property type="entry name" value="Jelly Rolls"/>
    <property type="match status" value="2"/>
</dbReference>
<dbReference type="PROSITE" id="PS50009">
    <property type="entry name" value="RASGEF_CAT"/>
    <property type="match status" value="1"/>
</dbReference>
<evidence type="ECO:0000313" key="8">
    <source>
        <dbReference type="Proteomes" id="UP000580250"/>
    </source>
</evidence>
<dbReference type="SUPFAM" id="SSF51206">
    <property type="entry name" value="cAMP-binding domain-like"/>
    <property type="match status" value="2"/>
</dbReference>
<comment type="caution">
    <text evidence="7">The sequence shown here is derived from an EMBL/GenBank/DDBJ whole genome shotgun (WGS) entry which is preliminary data.</text>
</comment>
<evidence type="ECO:0000259" key="5">
    <source>
        <dbReference type="PROSITE" id="PS50009"/>
    </source>
</evidence>
<dbReference type="Proteomes" id="UP000580250">
    <property type="component" value="Unassembled WGS sequence"/>
</dbReference>
<dbReference type="Gene3D" id="1.20.870.10">
    <property type="entry name" value="Son of sevenless (SoS) protein Chain: S domain 1"/>
    <property type="match status" value="1"/>
</dbReference>
<dbReference type="OrthoDB" id="21144at2759"/>
<reference evidence="7 8" key="1">
    <citation type="submission" date="2020-08" db="EMBL/GenBank/DDBJ databases">
        <authorList>
            <person name="Koutsovoulos G."/>
            <person name="Danchin GJ E."/>
        </authorList>
    </citation>
    <scope>NUCLEOTIDE SEQUENCE [LARGE SCALE GENOMIC DNA]</scope>
</reference>
<feature type="coiled-coil region" evidence="3">
    <location>
        <begin position="435"/>
        <end position="498"/>
    </location>
</feature>
<evidence type="ECO:0000256" key="1">
    <source>
        <dbReference type="ARBA" id="ARBA00022658"/>
    </source>
</evidence>
<dbReference type="CDD" id="cd00038">
    <property type="entry name" value="CAP_ED"/>
    <property type="match status" value="2"/>
</dbReference>
<accession>A0A6V7UBS9</accession>
<dbReference type="Gene3D" id="1.10.840.10">
    <property type="entry name" value="Ras guanine-nucleotide exchange factors catalytic domain"/>
    <property type="match status" value="1"/>
</dbReference>
<dbReference type="InterPro" id="IPR018490">
    <property type="entry name" value="cNMP-bd_dom_sf"/>
</dbReference>
<dbReference type="InterPro" id="IPR014710">
    <property type="entry name" value="RmlC-like_jellyroll"/>
</dbReference>
<dbReference type="InterPro" id="IPR001895">
    <property type="entry name" value="RASGEF_cat_dom"/>
</dbReference>
<evidence type="ECO:0000256" key="2">
    <source>
        <dbReference type="PROSITE-ProRule" id="PRU00168"/>
    </source>
</evidence>
<keyword evidence="1 2" id="KW-0344">Guanine-nucleotide releasing factor</keyword>
<proteinExistence type="predicted"/>
<evidence type="ECO:0000256" key="4">
    <source>
        <dbReference type="SAM" id="MobiDB-lite"/>
    </source>
</evidence>
<dbReference type="PROSITE" id="PS50042">
    <property type="entry name" value="CNMP_BINDING_3"/>
    <property type="match status" value="2"/>
</dbReference>
<protein>
    <submittedName>
        <fullName evidence="7">Uncharacterized protein</fullName>
    </submittedName>
</protein>
<gene>
    <name evidence="7" type="ORF">MENT_LOCUS10947</name>
</gene>
<dbReference type="SMART" id="SM00147">
    <property type="entry name" value="RasGEF"/>
    <property type="match status" value="1"/>
</dbReference>
<dbReference type="GO" id="GO:0005886">
    <property type="term" value="C:plasma membrane"/>
    <property type="evidence" value="ECO:0007669"/>
    <property type="project" value="TreeGrafter"/>
</dbReference>
<feature type="region of interest" description="Disordered" evidence="4">
    <location>
        <begin position="152"/>
        <end position="197"/>
    </location>
</feature>
<dbReference type="GO" id="GO:0007265">
    <property type="term" value="P:Ras protein signal transduction"/>
    <property type="evidence" value="ECO:0007669"/>
    <property type="project" value="TreeGrafter"/>
</dbReference>
<dbReference type="SUPFAM" id="SSF48366">
    <property type="entry name" value="Ras GEF"/>
    <property type="match status" value="1"/>
</dbReference>
<dbReference type="PANTHER" id="PTHR23113">
    <property type="entry name" value="GUANINE NUCLEOTIDE EXCHANGE FACTOR"/>
    <property type="match status" value="1"/>
</dbReference>
<evidence type="ECO:0000259" key="6">
    <source>
        <dbReference type="PROSITE" id="PS50042"/>
    </source>
</evidence>
<organism evidence="7 8">
    <name type="scientific">Meloidogyne enterolobii</name>
    <name type="common">Root-knot nematode worm</name>
    <name type="synonym">Meloidogyne mayaguensis</name>
    <dbReference type="NCBI Taxonomy" id="390850"/>
    <lineage>
        <taxon>Eukaryota</taxon>
        <taxon>Metazoa</taxon>
        <taxon>Ecdysozoa</taxon>
        <taxon>Nematoda</taxon>
        <taxon>Chromadorea</taxon>
        <taxon>Rhabditida</taxon>
        <taxon>Tylenchina</taxon>
        <taxon>Tylenchomorpha</taxon>
        <taxon>Tylenchoidea</taxon>
        <taxon>Meloidogynidae</taxon>
        <taxon>Meloidogyninae</taxon>
        <taxon>Meloidogyne</taxon>
    </lineage>
</organism>
<feature type="compositionally biased region" description="Low complexity" evidence="4">
    <location>
        <begin position="179"/>
        <end position="190"/>
    </location>
</feature>
<feature type="domain" description="Cyclic nucleotide-binding" evidence="6">
    <location>
        <begin position="21"/>
        <end position="100"/>
    </location>
</feature>
<evidence type="ECO:0000313" key="7">
    <source>
        <dbReference type="EMBL" id="CAD2152960.1"/>
    </source>
</evidence>
<dbReference type="EMBL" id="CAJEWN010000052">
    <property type="protein sequence ID" value="CAD2152960.1"/>
    <property type="molecule type" value="Genomic_DNA"/>
</dbReference>
<dbReference type="PANTHER" id="PTHR23113:SF327">
    <property type="entry name" value="EXCHANGE PROTEIN DIRECTLY ACTIVATED BY CAMP, ISOFORM E"/>
    <property type="match status" value="1"/>
</dbReference>
<dbReference type="Pfam" id="PF00617">
    <property type="entry name" value="RasGEF"/>
    <property type="match status" value="1"/>
</dbReference>
<dbReference type="Pfam" id="PF00027">
    <property type="entry name" value="cNMP_binding"/>
    <property type="match status" value="2"/>
</dbReference>
<dbReference type="AlphaFoldDB" id="A0A6V7UBS9"/>
<sequence length="970" mass="112549">MYTQREQQYQRLLDRLHSLNNLKSLPDQLFGYLLAKSDPVPISVPKGVILFRQGECVQGWYLLLSGEVQLYIEQTTSQSQNKFIEQQIKIIGPGNLFGALQTSHKHSCSAKILKNAEFVRIPQNNFLLIYNKWADRLQSCIVLMEDLNNNNIQNPPKSNRQLPKLPNEKKRKMREEKQNNNNNKLQQNEQLKNKKINNLNEEKVESKNIENGFLLEIKDLFQYDDKQLFFAAEILANEMSNCSQQLTGSEFCDKLINIWIDCFNIPLPPNYLIELGIGQLLLDNSLLIISKNSDHNPQFNFSSIYYWSLPSTSENKLKYFDKQILANSLIFLANSGRDSLLQTILKKPKDYRTEEELKLILEEINYIRGFSYLSKGIKRGIAKIICLEIVEYAGTIIFKKGDLANCWYTVLNGSLEAKSEGKKSIIREGDDFGKLSILNNEYKNGNQQKNNLRQTTVLTSQNDCQLLKINSFDFKQLISEIESKTIRLKQEIQDFNEDFLVLQKDSENLGYSLIAGLPEKIIEYILETRPELDNLFEEIILTLPFWIQSNKLYYKLNNSLFLNIFEQMKELMSFRENSMKRLAQPPKIVLDCGEYINLNNSTSINSIDSLISSDFCNQIILLSSGKQINQKIQLGQKTFEIINQINILLKQKENKKLFLFELCFDGRIILINENECSIPLIIACGSILYLTDEEEKIKNNFSTIKFPLGPPPSNYSSLILQLGPERLSNAMALFHFKLFFATSENELIVHLVGRDKFHPRLAPFNLDLLMRRFNQIQLWVITEIIFASNLNQRLSILCSFIQLSQLAKTKRDLFAMAAINFGLSSLPISRLNYLWNQLPNNLFKQHSECQSFLSPKRGYKNYRFLSNILKTPFVPFIPLILKELDFIYEGLQNQNLINWEKMHLASKILKSFRLAKGNNNIEDLFEIYNELTFNDEKLIYNLYTVNSPSLLMNLSSEIQKKEENEFEQLC</sequence>
<dbReference type="GO" id="GO:0005085">
    <property type="term" value="F:guanyl-nucleotide exchange factor activity"/>
    <property type="evidence" value="ECO:0007669"/>
    <property type="project" value="UniProtKB-KW"/>
</dbReference>
<dbReference type="SMART" id="SM00100">
    <property type="entry name" value="cNMP"/>
    <property type="match status" value="2"/>
</dbReference>
<feature type="domain" description="Cyclic nucleotide-binding" evidence="6">
    <location>
        <begin position="369"/>
        <end position="478"/>
    </location>
</feature>